<protein>
    <submittedName>
        <fullName evidence="2">Methyltransferase domain-containing protein</fullName>
    </submittedName>
</protein>
<dbReference type="PANTHER" id="PTHR43591:SF24">
    <property type="entry name" value="2-METHOXY-6-POLYPRENYL-1,4-BENZOQUINOL METHYLASE, MITOCHONDRIAL"/>
    <property type="match status" value="1"/>
</dbReference>
<evidence type="ECO:0000313" key="3">
    <source>
        <dbReference type="Proteomes" id="UP000219440"/>
    </source>
</evidence>
<dbReference type="InterPro" id="IPR029063">
    <property type="entry name" value="SAM-dependent_MTases_sf"/>
</dbReference>
<dbReference type="InterPro" id="IPR013216">
    <property type="entry name" value="Methyltransf_11"/>
</dbReference>
<evidence type="ECO:0000259" key="1">
    <source>
        <dbReference type="Pfam" id="PF08241"/>
    </source>
</evidence>
<proteinExistence type="predicted"/>
<dbReference type="Proteomes" id="UP000219440">
    <property type="component" value="Unassembled WGS sequence"/>
</dbReference>
<keyword evidence="2" id="KW-0808">Transferase</keyword>
<gene>
    <name evidence="2" type="ORF">SAMN06296378_2209</name>
</gene>
<name>A0A2C8ZWT4_9MICO</name>
<dbReference type="GO" id="GO:0008757">
    <property type="term" value="F:S-adenosylmethionine-dependent methyltransferase activity"/>
    <property type="evidence" value="ECO:0007669"/>
    <property type="project" value="InterPro"/>
</dbReference>
<evidence type="ECO:0000313" key="2">
    <source>
        <dbReference type="EMBL" id="SOE70366.1"/>
    </source>
</evidence>
<reference evidence="2 3" key="1">
    <citation type="submission" date="2017-09" db="EMBL/GenBank/DDBJ databases">
        <authorList>
            <person name="Ehlers B."/>
            <person name="Leendertz F.H."/>
        </authorList>
    </citation>
    <scope>NUCLEOTIDE SEQUENCE [LARGE SCALE GENOMIC DNA]</scope>
    <source>
        <strain evidence="2 3">CGMCC 1.05381</strain>
    </source>
</reference>
<dbReference type="CDD" id="cd02440">
    <property type="entry name" value="AdoMet_MTases"/>
    <property type="match status" value="1"/>
</dbReference>
<sequence>MLSSGERCTFCPAPPQWTWRSEPATQRGYDRAVNSQEKYTHGHHESVLRSHTWRTIANSAAYLAPRLAPGLSLLDVGCGPGTITVELADTVAPGRVVGVDASAEIITKATGFERPNLEFIVANAYALPFEDDTFDIAHAHQTLQHVADPVAVLRELRRVVKPGGLVAARDVDYAGLIVHPQSHGLDEWLRIYELVHRGNGGEPDAGRRLKAWALDAGFEDVATSASIWNFSDATDREWWGSMWEARVLQSAFAADATGTGIATLAELDAISRAWRAWADTEAGWLAMPHGEIIATA</sequence>
<dbReference type="EMBL" id="OCST01000004">
    <property type="protein sequence ID" value="SOE70366.1"/>
    <property type="molecule type" value="Genomic_DNA"/>
</dbReference>
<feature type="domain" description="Methyltransferase type 11" evidence="1">
    <location>
        <begin position="74"/>
        <end position="167"/>
    </location>
</feature>
<dbReference type="PANTHER" id="PTHR43591">
    <property type="entry name" value="METHYLTRANSFERASE"/>
    <property type="match status" value="1"/>
</dbReference>
<keyword evidence="2" id="KW-0489">Methyltransferase</keyword>
<dbReference type="SUPFAM" id="SSF53335">
    <property type="entry name" value="S-adenosyl-L-methionine-dependent methyltransferases"/>
    <property type="match status" value="1"/>
</dbReference>
<organism evidence="2 3">
    <name type="scientific">Salinibacterium xinjiangense</name>
    <dbReference type="NCBI Taxonomy" id="386302"/>
    <lineage>
        <taxon>Bacteria</taxon>
        <taxon>Bacillati</taxon>
        <taxon>Actinomycetota</taxon>
        <taxon>Actinomycetes</taxon>
        <taxon>Micrococcales</taxon>
        <taxon>Microbacteriaceae</taxon>
        <taxon>Salinibacterium</taxon>
    </lineage>
</organism>
<dbReference type="Gene3D" id="3.40.50.150">
    <property type="entry name" value="Vaccinia Virus protein VP39"/>
    <property type="match status" value="1"/>
</dbReference>
<dbReference type="Pfam" id="PF08241">
    <property type="entry name" value="Methyltransf_11"/>
    <property type="match status" value="1"/>
</dbReference>
<keyword evidence="3" id="KW-1185">Reference proteome</keyword>
<dbReference type="GO" id="GO:0032259">
    <property type="term" value="P:methylation"/>
    <property type="evidence" value="ECO:0007669"/>
    <property type="project" value="UniProtKB-KW"/>
</dbReference>
<dbReference type="AlphaFoldDB" id="A0A2C8ZWT4"/>
<accession>A0A2C8ZWT4</accession>